<sequence>MASRMTSGVRSIAPDLERGEEGFRIWVWGAGDCADFGSIG</sequence>
<reference evidence="1" key="2">
    <citation type="journal article" date="2015" name="Data Brief">
        <title>Shoot transcriptome of the giant reed, Arundo donax.</title>
        <authorList>
            <person name="Barrero R.A."/>
            <person name="Guerrero F.D."/>
            <person name="Moolhuijzen P."/>
            <person name="Goolsby J.A."/>
            <person name="Tidwell J."/>
            <person name="Bellgard S.E."/>
            <person name="Bellgard M.I."/>
        </authorList>
    </citation>
    <scope>NUCLEOTIDE SEQUENCE</scope>
    <source>
        <tissue evidence="1">Shoot tissue taken approximately 20 cm above the soil surface</tissue>
    </source>
</reference>
<reference evidence="1" key="1">
    <citation type="submission" date="2014-09" db="EMBL/GenBank/DDBJ databases">
        <authorList>
            <person name="Magalhaes I.L.F."/>
            <person name="Oliveira U."/>
            <person name="Santos F.R."/>
            <person name="Vidigal T.H.D.A."/>
            <person name="Brescovit A.D."/>
            <person name="Santos A.J."/>
        </authorList>
    </citation>
    <scope>NUCLEOTIDE SEQUENCE</scope>
    <source>
        <tissue evidence="1">Shoot tissue taken approximately 20 cm above the soil surface</tissue>
    </source>
</reference>
<evidence type="ECO:0000313" key="1">
    <source>
        <dbReference type="EMBL" id="JAD27756.1"/>
    </source>
</evidence>
<accession>A0A0A8YP50</accession>
<proteinExistence type="predicted"/>
<dbReference type="EMBL" id="GBRH01270139">
    <property type="protein sequence ID" value="JAD27756.1"/>
    <property type="molecule type" value="Transcribed_RNA"/>
</dbReference>
<name>A0A0A8YP50_ARUDO</name>
<organism evidence="1">
    <name type="scientific">Arundo donax</name>
    <name type="common">Giant reed</name>
    <name type="synonym">Donax arundinaceus</name>
    <dbReference type="NCBI Taxonomy" id="35708"/>
    <lineage>
        <taxon>Eukaryota</taxon>
        <taxon>Viridiplantae</taxon>
        <taxon>Streptophyta</taxon>
        <taxon>Embryophyta</taxon>
        <taxon>Tracheophyta</taxon>
        <taxon>Spermatophyta</taxon>
        <taxon>Magnoliopsida</taxon>
        <taxon>Liliopsida</taxon>
        <taxon>Poales</taxon>
        <taxon>Poaceae</taxon>
        <taxon>PACMAD clade</taxon>
        <taxon>Arundinoideae</taxon>
        <taxon>Arundineae</taxon>
        <taxon>Arundo</taxon>
    </lineage>
</organism>
<dbReference type="AlphaFoldDB" id="A0A0A8YP50"/>
<protein>
    <submittedName>
        <fullName evidence="1">Uncharacterized protein</fullName>
    </submittedName>
</protein>